<dbReference type="EMBL" id="SJDL01000002">
    <property type="protein sequence ID" value="TBW59052.1"/>
    <property type="molecule type" value="Genomic_DNA"/>
</dbReference>
<evidence type="ECO:0000313" key="1">
    <source>
        <dbReference type="EMBL" id="TBW59052.1"/>
    </source>
</evidence>
<name>A0ABY1ZRY8_9GAMM</name>
<proteinExistence type="predicted"/>
<accession>A0ABY1ZRY8</accession>
<protein>
    <submittedName>
        <fullName evidence="1">Uncharacterized protein</fullName>
    </submittedName>
</protein>
<comment type="caution">
    <text evidence="1">The sequence shown here is derived from an EMBL/GenBank/DDBJ whole genome shotgun (WGS) entry which is preliminary data.</text>
</comment>
<dbReference type="RefSeq" id="WP_131478403.1">
    <property type="nucleotide sequence ID" value="NZ_SJDL01000002.1"/>
</dbReference>
<gene>
    <name evidence="1" type="ORF">EZI54_01690</name>
</gene>
<sequence>MTKWLIIVLILAFLIGSWSWVKPTADERRRVRLRNRAISKGLKVESVKGQVRERFAKSGEGGLLMLYWAPWSAEAAVDRRALLIPRRIEPGEENSAFPGAGALPELSGAFKGWLADQRGIGFVWDESATIDDLEKPMSWALKIAEGVGH</sequence>
<dbReference type="Proteomes" id="UP000313645">
    <property type="component" value="Unassembled WGS sequence"/>
</dbReference>
<organism evidence="1 2">
    <name type="scientific">Marinobacter halodurans</name>
    <dbReference type="NCBI Taxonomy" id="2528979"/>
    <lineage>
        <taxon>Bacteria</taxon>
        <taxon>Pseudomonadati</taxon>
        <taxon>Pseudomonadota</taxon>
        <taxon>Gammaproteobacteria</taxon>
        <taxon>Pseudomonadales</taxon>
        <taxon>Marinobacteraceae</taxon>
        <taxon>Marinobacter</taxon>
    </lineage>
</organism>
<keyword evidence="2" id="KW-1185">Reference proteome</keyword>
<reference evidence="1 2" key="1">
    <citation type="submission" date="2019-02" db="EMBL/GenBank/DDBJ databases">
        <title>Marinobacter halodurans sp. nov., a marine bacterium isolated from sea tidal flat.</title>
        <authorList>
            <person name="Yoo Y."/>
            <person name="Lee D.W."/>
            <person name="Kim B.S."/>
            <person name="Kim J.-J."/>
        </authorList>
    </citation>
    <scope>NUCLEOTIDE SEQUENCE [LARGE SCALE GENOMIC DNA]</scope>
    <source>
        <strain evidence="1 2">YJ-S3-2</strain>
    </source>
</reference>
<evidence type="ECO:0000313" key="2">
    <source>
        <dbReference type="Proteomes" id="UP000313645"/>
    </source>
</evidence>